<evidence type="ECO:0000256" key="5">
    <source>
        <dbReference type="ARBA" id="ARBA00022801"/>
    </source>
</evidence>
<evidence type="ECO:0000259" key="8">
    <source>
        <dbReference type="Pfam" id="PF10502"/>
    </source>
</evidence>
<dbReference type="EMBL" id="AP023354">
    <property type="protein sequence ID" value="BCJ31083.1"/>
    <property type="molecule type" value="Genomic_DNA"/>
</dbReference>
<dbReference type="Gene3D" id="2.10.109.10">
    <property type="entry name" value="Umud Fragment, subunit A"/>
    <property type="match status" value="1"/>
</dbReference>
<feature type="transmembrane region" description="Helical" evidence="7">
    <location>
        <begin position="26"/>
        <end position="49"/>
    </location>
</feature>
<dbReference type="InterPro" id="IPR000223">
    <property type="entry name" value="Pept_S26A_signal_pept_1"/>
</dbReference>
<dbReference type="GO" id="GO:0005886">
    <property type="term" value="C:plasma membrane"/>
    <property type="evidence" value="ECO:0007669"/>
    <property type="project" value="UniProtKB-SubCell"/>
</dbReference>
<accession>A0A810L6Y9</accession>
<dbReference type="AlphaFoldDB" id="A0A810L6Y9"/>
<dbReference type="KEGG" id="aser:Asera_51910"/>
<comment type="subcellular location">
    <subcellularLocation>
        <location evidence="2">Cell membrane</location>
        <topology evidence="2">Single-pass type II membrane protein</topology>
    </subcellularLocation>
    <subcellularLocation>
        <location evidence="7">Membrane</location>
        <topology evidence="7">Single-pass type II membrane protein</topology>
    </subcellularLocation>
</comment>
<comment type="similarity">
    <text evidence="3 7">Belongs to the peptidase S26 family.</text>
</comment>
<dbReference type="CDD" id="cd06530">
    <property type="entry name" value="S26_SPase_I"/>
    <property type="match status" value="1"/>
</dbReference>
<dbReference type="RefSeq" id="WP_030446470.1">
    <property type="nucleotide sequence ID" value="NZ_AP023354.1"/>
</dbReference>
<dbReference type="InterPro" id="IPR019758">
    <property type="entry name" value="Pept_S26A_signal_pept_1_CS"/>
</dbReference>
<keyword evidence="10" id="KW-1185">Reference proteome</keyword>
<evidence type="ECO:0000313" key="10">
    <source>
        <dbReference type="Proteomes" id="UP000680750"/>
    </source>
</evidence>
<feature type="domain" description="Peptidase S26" evidence="8">
    <location>
        <begin position="24"/>
        <end position="201"/>
    </location>
</feature>
<keyword evidence="7" id="KW-0645">Protease</keyword>
<evidence type="ECO:0000256" key="1">
    <source>
        <dbReference type="ARBA" id="ARBA00000677"/>
    </source>
</evidence>
<sequence>MTGTHERHRTAPAPRPRQHGSLWRELPVLIVIAVLVAVTIRVFVLQTFWIPSGSMEHTLDINDRVLVNKISLDFRSPHRGEVIVFRSPVSWRTDPAEKDFIKRVIALGGDHITCCDRAGRISVNGHALDETSYLYRGADGEQEPPSDGRFDVRVPDGRIWVMGDHRLESGDSREHYLQTRDPNEATIPASSVIGDAFAIYWPPSRMRFLGVPRTFDRVPDP</sequence>
<dbReference type="PANTHER" id="PTHR43390:SF1">
    <property type="entry name" value="CHLOROPLAST PROCESSING PEPTIDASE"/>
    <property type="match status" value="1"/>
</dbReference>
<dbReference type="PRINTS" id="PR00727">
    <property type="entry name" value="LEADERPTASE"/>
</dbReference>
<dbReference type="GO" id="GO:0009003">
    <property type="term" value="F:signal peptidase activity"/>
    <property type="evidence" value="ECO:0007669"/>
    <property type="project" value="UniProtKB-EC"/>
</dbReference>
<evidence type="ECO:0000256" key="3">
    <source>
        <dbReference type="ARBA" id="ARBA00009370"/>
    </source>
</evidence>
<organism evidence="9 10">
    <name type="scientific">Actinocatenispora sera</name>
    <dbReference type="NCBI Taxonomy" id="390989"/>
    <lineage>
        <taxon>Bacteria</taxon>
        <taxon>Bacillati</taxon>
        <taxon>Actinomycetota</taxon>
        <taxon>Actinomycetes</taxon>
        <taxon>Micromonosporales</taxon>
        <taxon>Micromonosporaceae</taxon>
        <taxon>Actinocatenispora</taxon>
    </lineage>
</organism>
<protein>
    <recommendedName>
        <fullName evidence="4 7">Signal peptidase I</fullName>
        <ecNumber evidence="4 7">3.4.21.89</ecNumber>
    </recommendedName>
</protein>
<dbReference type="PROSITE" id="PS00761">
    <property type="entry name" value="SPASE_I_3"/>
    <property type="match status" value="1"/>
</dbReference>
<feature type="active site" evidence="6">
    <location>
        <position position="102"/>
    </location>
</feature>
<feature type="active site" evidence="6">
    <location>
        <position position="54"/>
    </location>
</feature>
<keyword evidence="5 7" id="KW-0378">Hydrolase</keyword>
<keyword evidence="7" id="KW-1133">Transmembrane helix</keyword>
<dbReference type="OrthoDB" id="9815782at2"/>
<dbReference type="InterPro" id="IPR036286">
    <property type="entry name" value="LexA/Signal_pep-like_sf"/>
</dbReference>
<dbReference type="SUPFAM" id="SSF51306">
    <property type="entry name" value="LexA/Signal peptidase"/>
    <property type="match status" value="1"/>
</dbReference>
<dbReference type="InterPro" id="IPR019533">
    <property type="entry name" value="Peptidase_S26"/>
</dbReference>
<evidence type="ECO:0000256" key="2">
    <source>
        <dbReference type="ARBA" id="ARBA00004401"/>
    </source>
</evidence>
<evidence type="ECO:0000256" key="6">
    <source>
        <dbReference type="PIRSR" id="PIRSR600223-1"/>
    </source>
</evidence>
<dbReference type="NCBIfam" id="TIGR02227">
    <property type="entry name" value="sigpep_I_bact"/>
    <property type="match status" value="1"/>
</dbReference>
<keyword evidence="7" id="KW-0472">Membrane</keyword>
<comment type="catalytic activity">
    <reaction evidence="1 7">
        <text>Cleavage of hydrophobic, N-terminal signal or leader sequences from secreted and periplasmic proteins.</text>
        <dbReference type="EC" id="3.4.21.89"/>
    </reaction>
</comment>
<evidence type="ECO:0000313" key="9">
    <source>
        <dbReference type="EMBL" id="BCJ31083.1"/>
    </source>
</evidence>
<evidence type="ECO:0000256" key="4">
    <source>
        <dbReference type="ARBA" id="ARBA00013208"/>
    </source>
</evidence>
<reference evidence="9" key="1">
    <citation type="submission" date="2020-08" db="EMBL/GenBank/DDBJ databases">
        <title>Whole genome shotgun sequence of Actinocatenispora sera NBRC 101916.</title>
        <authorList>
            <person name="Komaki H."/>
            <person name="Tamura T."/>
        </authorList>
    </citation>
    <scope>NUCLEOTIDE SEQUENCE</scope>
    <source>
        <strain evidence="9">NBRC 101916</strain>
    </source>
</reference>
<dbReference type="GO" id="GO:0006465">
    <property type="term" value="P:signal peptide processing"/>
    <property type="evidence" value="ECO:0007669"/>
    <property type="project" value="InterPro"/>
</dbReference>
<keyword evidence="7" id="KW-0812">Transmembrane</keyword>
<dbReference type="Proteomes" id="UP000680750">
    <property type="component" value="Chromosome"/>
</dbReference>
<dbReference type="PANTHER" id="PTHR43390">
    <property type="entry name" value="SIGNAL PEPTIDASE I"/>
    <property type="match status" value="1"/>
</dbReference>
<dbReference type="EC" id="3.4.21.89" evidence="4 7"/>
<dbReference type="Pfam" id="PF10502">
    <property type="entry name" value="Peptidase_S26"/>
    <property type="match status" value="1"/>
</dbReference>
<evidence type="ECO:0000256" key="7">
    <source>
        <dbReference type="RuleBase" id="RU362042"/>
    </source>
</evidence>
<name>A0A810L6Y9_9ACTN</name>
<proteinExistence type="inferred from homology"/>
<gene>
    <name evidence="9" type="ORF">Asera_51910</name>
</gene>
<dbReference type="GO" id="GO:0004252">
    <property type="term" value="F:serine-type endopeptidase activity"/>
    <property type="evidence" value="ECO:0007669"/>
    <property type="project" value="InterPro"/>
</dbReference>